<keyword evidence="2" id="KW-1185">Reference proteome</keyword>
<dbReference type="AlphaFoldDB" id="A0A1I3HCT4"/>
<proteinExistence type="predicted"/>
<evidence type="ECO:0008006" key="3">
    <source>
        <dbReference type="Google" id="ProtNLM"/>
    </source>
</evidence>
<gene>
    <name evidence="1" type="ORF">SAMN05216561_107129</name>
</gene>
<name>A0A1I3HCT4_9ACTN</name>
<dbReference type="EMBL" id="FOQG01000007">
    <property type="protein sequence ID" value="SFI33556.1"/>
    <property type="molecule type" value="Genomic_DNA"/>
</dbReference>
<sequence length="189" mass="21069">MQVVDDYDAEELFDEIEFGARADKAEAHEKIGWSIPVGEHGRVLFLKAAAEHWAMRDDLAHARELLAEIADGPDEGVLSVRAIQLTIALREDDTAEAEALLAQLLADFRKDLVTTSTCHFVGDCLQHAGELKKAHRWFTLPLSNVDPDEDLDDLEEMCVVARAGVRRQLGLPHDRYDAVADEIEALREA</sequence>
<reference evidence="1 2" key="1">
    <citation type="submission" date="2016-10" db="EMBL/GenBank/DDBJ databases">
        <authorList>
            <person name="de Groot N.N."/>
        </authorList>
    </citation>
    <scope>NUCLEOTIDE SEQUENCE [LARGE SCALE GENOMIC DNA]</scope>
    <source>
        <strain evidence="1 2">CGMCC 1.11156</strain>
    </source>
</reference>
<organism evidence="1 2">
    <name type="scientific">Nocardioides psychrotolerans</name>
    <dbReference type="NCBI Taxonomy" id="1005945"/>
    <lineage>
        <taxon>Bacteria</taxon>
        <taxon>Bacillati</taxon>
        <taxon>Actinomycetota</taxon>
        <taxon>Actinomycetes</taxon>
        <taxon>Propionibacteriales</taxon>
        <taxon>Nocardioidaceae</taxon>
        <taxon>Nocardioides</taxon>
    </lineage>
</organism>
<protein>
    <recommendedName>
        <fullName evidence="3">Tetratricopeptide repeat-containing protein</fullName>
    </recommendedName>
</protein>
<evidence type="ECO:0000313" key="2">
    <source>
        <dbReference type="Proteomes" id="UP000198649"/>
    </source>
</evidence>
<dbReference type="STRING" id="1005945.SAMN05216561_107129"/>
<dbReference type="Proteomes" id="UP000198649">
    <property type="component" value="Unassembled WGS sequence"/>
</dbReference>
<accession>A0A1I3HCT4</accession>
<evidence type="ECO:0000313" key="1">
    <source>
        <dbReference type="EMBL" id="SFI33556.1"/>
    </source>
</evidence>